<accession>A0A2W5VA64</accession>
<protein>
    <submittedName>
        <fullName evidence="2">Transcriptional initiation protein Tat</fullName>
    </submittedName>
</protein>
<dbReference type="AlphaFoldDB" id="A0A2W5VA64"/>
<reference evidence="2 3" key="1">
    <citation type="submission" date="2017-08" db="EMBL/GenBank/DDBJ databases">
        <title>Infants hospitalized years apart are colonized by the same room-sourced microbial strains.</title>
        <authorList>
            <person name="Brooks B."/>
            <person name="Olm M.R."/>
            <person name="Firek B.A."/>
            <person name="Baker R."/>
            <person name="Thomas B.C."/>
            <person name="Morowitz M.J."/>
            <person name="Banfield J.F."/>
        </authorList>
    </citation>
    <scope>NUCLEOTIDE SEQUENCE [LARGE SCALE GENOMIC DNA]</scope>
    <source>
        <strain evidence="2">S2_003_000_R2_14</strain>
    </source>
</reference>
<dbReference type="Pfam" id="PF07586">
    <property type="entry name" value="HXXSHH"/>
    <property type="match status" value="1"/>
</dbReference>
<name>A0A2W5VA64_9BACT</name>
<evidence type="ECO:0000256" key="1">
    <source>
        <dbReference type="SAM" id="SignalP"/>
    </source>
</evidence>
<evidence type="ECO:0000313" key="2">
    <source>
        <dbReference type="EMBL" id="PZR18308.1"/>
    </source>
</evidence>
<evidence type="ECO:0000313" key="3">
    <source>
        <dbReference type="Proteomes" id="UP000249061"/>
    </source>
</evidence>
<feature type="chain" id="PRO_5016046165" evidence="1">
    <location>
        <begin position="35"/>
        <end position="452"/>
    </location>
</feature>
<sequence>MSRFTLSRRTLLRGLGTALALPSLEAMLPSVAFAQTMTPRRFVAFYVPCGIRMNKWTPATTGANYTLTSILSPLGASGSLASVKEDTLVLTGLANRPARPDGPGDHASGTGAFITNAHPFKTNGANIKNGISFDQVLANAWRGKTRFASLELGIDGGAASGDCDSGYSCAYARNIAWASDTQPLAKETNPQSVFDRMFAGVDPNQTAQAVAKRKLYRQSVLDAVKEDSTSLQQRLGATDKRKLDEYMTGVRDLEVRIASEQPSSCSPGVRPGGWTDIRDKADQMLDLIAFAFQCDLTRSVTYMQQNAGSNYVYRFLNVGGSPISEGHHSLSHHGGNVEKNDALEAIGRWEVEQFAKLARKLKGIREADGSTVLDNSALFFSSEIEDGDSHSHFNMPILVAGKAGGALRPGQHQRYADQPSVGNLFVTLAQALGVSSVTQFGDSTGTLPGITM</sequence>
<dbReference type="InterPro" id="IPR006311">
    <property type="entry name" value="TAT_signal"/>
</dbReference>
<dbReference type="InterPro" id="IPR011447">
    <property type="entry name" value="DUF1552"/>
</dbReference>
<keyword evidence="1" id="KW-0732">Signal</keyword>
<proteinExistence type="predicted"/>
<dbReference type="Proteomes" id="UP000249061">
    <property type="component" value="Unassembled WGS sequence"/>
</dbReference>
<comment type="caution">
    <text evidence="2">The sequence shown here is derived from an EMBL/GenBank/DDBJ whole genome shotgun (WGS) entry which is preliminary data.</text>
</comment>
<gene>
    <name evidence="2" type="ORF">DI536_00020</name>
</gene>
<dbReference type="EMBL" id="QFQP01000001">
    <property type="protein sequence ID" value="PZR18308.1"/>
    <property type="molecule type" value="Genomic_DNA"/>
</dbReference>
<organism evidence="2 3">
    <name type="scientific">Archangium gephyra</name>
    <dbReference type="NCBI Taxonomy" id="48"/>
    <lineage>
        <taxon>Bacteria</taxon>
        <taxon>Pseudomonadati</taxon>
        <taxon>Myxococcota</taxon>
        <taxon>Myxococcia</taxon>
        <taxon>Myxococcales</taxon>
        <taxon>Cystobacterineae</taxon>
        <taxon>Archangiaceae</taxon>
        <taxon>Archangium</taxon>
    </lineage>
</organism>
<feature type="signal peptide" evidence="1">
    <location>
        <begin position="1"/>
        <end position="34"/>
    </location>
</feature>
<dbReference type="PROSITE" id="PS51318">
    <property type="entry name" value="TAT"/>
    <property type="match status" value="1"/>
</dbReference>